<reference evidence="3" key="1">
    <citation type="journal article" date="2014" name="Int. J. Syst. Evol. Microbiol.">
        <title>Complete genome sequence of Corynebacterium casei LMG S-19264T (=DSM 44701T), isolated from a smear-ripened cheese.</title>
        <authorList>
            <consortium name="US DOE Joint Genome Institute (JGI-PGF)"/>
            <person name="Walter F."/>
            <person name="Albersmeier A."/>
            <person name="Kalinowski J."/>
            <person name="Ruckert C."/>
        </authorList>
    </citation>
    <scope>NUCLEOTIDE SEQUENCE</scope>
    <source>
        <strain evidence="3">CGMCC 1.15320</strain>
    </source>
</reference>
<keyword evidence="4" id="KW-1185">Reference proteome</keyword>
<sequence>MMKSAKMILPLMVFTASAFSAFAQDNSGGASSIPESQLSAVKDRCSELQAQQGTTGSNEPETTQPERQTNQPGNDGSTASGNTSASAGAGSGDAAGAAAGSGAAASADSNAAASNGAGNSNADNSSQGEAAFDISSITLQDCIDQGLVDNDADN</sequence>
<accession>A0A916VZH5</accession>
<reference evidence="3" key="2">
    <citation type="submission" date="2020-09" db="EMBL/GenBank/DDBJ databases">
        <authorList>
            <person name="Sun Q."/>
            <person name="Zhou Y."/>
        </authorList>
    </citation>
    <scope>NUCLEOTIDE SEQUENCE</scope>
    <source>
        <strain evidence="3">CGMCC 1.15320</strain>
    </source>
</reference>
<comment type="caution">
    <text evidence="3">The sequence shown here is derived from an EMBL/GenBank/DDBJ whole genome shotgun (WGS) entry which is preliminary data.</text>
</comment>
<evidence type="ECO:0000313" key="3">
    <source>
        <dbReference type="EMBL" id="GGA55639.1"/>
    </source>
</evidence>
<evidence type="ECO:0000256" key="2">
    <source>
        <dbReference type="SAM" id="SignalP"/>
    </source>
</evidence>
<feature type="chain" id="PRO_5037610781" evidence="2">
    <location>
        <begin position="24"/>
        <end position="154"/>
    </location>
</feature>
<evidence type="ECO:0000256" key="1">
    <source>
        <dbReference type="SAM" id="MobiDB-lite"/>
    </source>
</evidence>
<dbReference type="Proteomes" id="UP000636264">
    <property type="component" value="Unassembled WGS sequence"/>
</dbReference>
<feature type="region of interest" description="Disordered" evidence="1">
    <location>
        <begin position="24"/>
        <end position="127"/>
    </location>
</feature>
<proteinExistence type="predicted"/>
<name>A0A916VZH5_9HYPH</name>
<evidence type="ECO:0000313" key="4">
    <source>
        <dbReference type="Proteomes" id="UP000636264"/>
    </source>
</evidence>
<feature type="compositionally biased region" description="Polar residues" evidence="1">
    <location>
        <begin position="24"/>
        <end position="39"/>
    </location>
</feature>
<protein>
    <submittedName>
        <fullName evidence="3">Uncharacterized protein</fullName>
    </submittedName>
</protein>
<organism evidence="3 4">
    <name type="scientific">Nitratireductor aestuarii</name>
    <dbReference type="NCBI Taxonomy" id="1735103"/>
    <lineage>
        <taxon>Bacteria</taxon>
        <taxon>Pseudomonadati</taxon>
        <taxon>Pseudomonadota</taxon>
        <taxon>Alphaproteobacteria</taxon>
        <taxon>Hyphomicrobiales</taxon>
        <taxon>Phyllobacteriaceae</taxon>
        <taxon>Nitratireductor</taxon>
    </lineage>
</organism>
<feature type="compositionally biased region" description="Low complexity" evidence="1">
    <location>
        <begin position="75"/>
        <end position="126"/>
    </location>
</feature>
<feature type="compositionally biased region" description="Polar residues" evidence="1">
    <location>
        <begin position="48"/>
        <end position="74"/>
    </location>
</feature>
<dbReference type="AlphaFoldDB" id="A0A916VZH5"/>
<gene>
    <name evidence="3" type="ORF">GCM10011385_06520</name>
</gene>
<dbReference type="EMBL" id="BMIF01000001">
    <property type="protein sequence ID" value="GGA55639.1"/>
    <property type="molecule type" value="Genomic_DNA"/>
</dbReference>
<feature type="signal peptide" evidence="2">
    <location>
        <begin position="1"/>
        <end position="23"/>
    </location>
</feature>
<keyword evidence="2" id="KW-0732">Signal</keyword>